<sequence length="261" mass="30119">MRRYRNVVAFLCIIMMFLHVQTVNAYHNQTYNWSYKPAPQHTPATTEEMYEQMLAQADGYYIGDTNEKVLYLTFDNGYENGYTESILDTLKEKEVPGAFFVTGHYLKSASDLVKRMVTEGHIVGNHSFHHPSLPAVSDERLVAELEGVKELFTKLTGEQEMRYLRPPRGEFSERTLMKTKELGYTNVFWSLAYKDWDPDRQKGGDYAYEQVMKRIHPGAIMLVHAVSSDNAEALPRIIDECHKLGYTFRSLDDLSFSHVLP</sequence>
<dbReference type="InterPro" id="IPR011330">
    <property type="entry name" value="Glyco_hydro/deAcase_b/a-brl"/>
</dbReference>
<feature type="domain" description="NodB homology" evidence="2">
    <location>
        <begin position="68"/>
        <end position="249"/>
    </location>
</feature>
<keyword evidence="1" id="KW-0732">Signal</keyword>
<dbReference type="InterPro" id="IPR014235">
    <property type="entry name" value="Spore_PdaA"/>
</dbReference>
<feature type="chain" id="PRO_5017198954" evidence="1">
    <location>
        <begin position="26"/>
        <end position="261"/>
    </location>
</feature>
<dbReference type="RefSeq" id="WP_090774244.1">
    <property type="nucleotide sequence ID" value="NZ_FMYM01000001.1"/>
</dbReference>
<dbReference type="PANTHER" id="PTHR10587">
    <property type="entry name" value="GLYCOSYL TRANSFERASE-RELATED"/>
    <property type="match status" value="1"/>
</dbReference>
<proteinExistence type="predicted"/>
<dbReference type="PANTHER" id="PTHR10587:SF78">
    <property type="entry name" value="PEPTIDOGLYCAN-N-ACETYLMURAMIC ACID DEACETYLASE PDAA"/>
    <property type="match status" value="1"/>
</dbReference>
<dbReference type="CDD" id="cd10948">
    <property type="entry name" value="CE4_BsPdaA_like"/>
    <property type="match status" value="1"/>
</dbReference>
<dbReference type="STRING" id="1464122.SAMN05421737_10115"/>
<feature type="signal peptide" evidence="1">
    <location>
        <begin position="1"/>
        <end position="25"/>
    </location>
</feature>
<evidence type="ECO:0000313" key="3">
    <source>
        <dbReference type="EMBL" id="SDB81055.1"/>
    </source>
</evidence>
<accession>A0A1G6GH24</accession>
<evidence type="ECO:0000313" key="4">
    <source>
        <dbReference type="Proteomes" id="UP000242662"/>
    </source>
</evidence>
<reference evidence="4" key="1">
    <citation type="submission" date="2016-09" db="EMBL/GenBank/DDBJ databases">
        <authorList>
            <person name="Varghese N."/>
            <person name="Submissions S."/>
        </authorList>
    </citation>
    <scope>NUCLEOTIDE SEQUENCE [LARGE SCALE GENOMIC DNA]</scope>
    <source>
        <strain evidence="4">25nlg</strain>
    </source>
</reference>
<dbReference type="InterPro" id="IPR050248">
    <property type="entry name" value="Polysacc_deacetylase_ArnD"/>
</dbReference>
<dbReference type="NCBIfam" id="TIGR02884">
    <property type="entry name" value="spore_pdaA"/>
    <property type="match status" value="1"/>
</dbReference>
<dbReference type="PROSITE" id="PS51677">
    <property type="entry name" value="NODB"/>
    <property type="match status" value="1"/>
</dbReference>
<protein>
    <submittedName>
        <fullName evidence="3">Peptidoglycan-N-acetylmuramic acid deacetylase</fullName>
    </submittedName>
</protein>
<dbReference type="GO" id="GO:0016020">
    <property type="term" value="C:membrane"/>
    <property type="evidence" value="ECO:0007669"/>
    <property type="project" value="TreeGrafter"/>
</dbReference>
<dbReference type="EMBL" id="FMYM01000001">
    <property type="protein sequence ID" value="SDB81055.1"/>
    <property type="molecule type" value="Genomic_DNA"/>
</dbReference>
<dbReference type="Proteomes" id="UP000242662">
    <property type="component" value="Unassembled WGS sequence"/>
</dbReference>
<organism evidence="3 4">
    <name type="scientific">Shouchella lonarensis</name>
    <dbReference type="NCBI Taxonomy" id="1464122"/>
    <lineage>
        <taxon>Bacteria</taxon>
        <taxon>Bacillati</taxon>
        <taxon>Bacillota</taxon>
        <taxon>Bacilli</taxon>
        <taxon>Bacillales</taxon>
        <taxon>Bacillaceae</taxon>
        <taxon>Shouchella</taxon>
    </lineage>
</organism>
<keyword evidence="4" id="KW-1185">Reference proteome</keyword>
<dbReference type="Pfam" id="PF01522">
    <property type="entry name" value="Polysacc_deac_1"/>
    <property type="match status" value="1"/>
</dbReference>
<evidence type="ECO:0000259" key="2">
    <source>
        <dbReference type="PROSITE" id="PS51677"/>
    </source>
</evidence>
<evidence type="ECO:0000256" key="1">
    <source>
        <dbReference type="SAM" id="SignalP"/>
    </source>
</evidence>
<dbReference type="OrthoDB" id="9812065at2"/>
<dbReference type="GO" id="GO:0005975">
    <property type="term" value="P:carbohydrate metabolic process"/>
    <property type="evidence" value="ECO:0007669"/>
    <property type="project" value="InterPro"/>
</dbReference>
<dbReference type="Gene3D" id="3.20.20.370">
    <property type="entry name" value="Glycoside hydrolase/deacetylase"/>
    <property type="match status" value="1"/>
</dbReference>
<gene>
    <name evidence="3" type="ORF">SAMN05421737_10115</name>
</gene>
<dbReference type="AlphaFoldDB" id="A0A1G6GH24"/>
<dbReference type="SUPFAM" id="SSF88713">
    <property type="entry name" value="Glycoside hydrolase/deacetylase"/>
    <property type="match status" value="1"/>
</dbReference>
<name>A0A1G6GH24_9BACI</name>
<dbReference type="GO" id="GO:0016810">
    <property type="term" value="F:hydrolase activity, acting on carbon-nitrogen (but not peptide) bonds"/>
    <property type="evidence" value="ECO:0007669"/>
    <property type="project" value="InterPro"/>
</dbReference>
<dbReference type="InterPro" id="IPR002509">
    <property type="entry name" value="NODB_dom"/>
</dbReference>